<keyword evidence="2" id="KW-0547">Nucleotide-binding</keyword>
<evidence type="ECO:0000256" key="1">
    <source>
        <dbReference type="SAM" id="MobiDB-lite"/>
    </source>
</evidence>
<keyword evidence="2" id="KW-0067">ATP-binding</keyword>
<evidence type="ECO:0000313" key="2">
    <source>
        <dbReference type="EMBL" id="GIX62407.1"/>
    </source>
</evidence>
<comment type="caution">
    <text evidence="2">The sequence shown here is derived from an EMBL/GenBank/DDBJ whole genome shotgun (WGS) entry which is preliminary data.</text>
</comment>
<dbReference type="EMBL" id="BPLF01000002">
    <property type="protein sequence ID" value="GIX62407.1"/>
    <property type="molecule type" value="Genomic_DNA"/>
</dbReference>
<dbReference type="Proteomes" id="UP001497744">
    <property type="component" value="Unassembled WGS sequence"/>
</dbReference>
<name>A0AAV4LQ78_BABCB</name>
<dbReference type="AlphaFoldDB" id="A0AAV4LQ78"/>
<dbReference type="RefSeq" id="XP_067714476.1">
    <property type="nucleotide sequence ID" value="XM_067858375.1"/>
</dbReference>
<feature type="region of interest" description="Disordered" evidence="1">
    <location>
        <begin position="91"/>
        <end position="192"/>
    </location>
</feature>
<dbReference type="GeneID" id="94193888"/>
<accession>A0AAV4LQ78</accession>
<feature type="compositionally biased region" description="Polar residues" evidence="1">
    <location>
        <begin position="103"/>
        <end position="131"/>
    </location>
</feature>
<keyword evidence="2" id="KW-0378">Hydrolase</keyword>
<protein>
    <submittedName>
        <fullName evidence="2">DNA helicase Ino80, putative</fullName>
    </submittedName>
</protein>
<evidence type="ECO:0000313" key="3">
    <source>
        <dbReference type="Proteomes" id="UP001497744"/>
    </source>
</evidence>
<gene>
    <name evidence="2" type="ORF">BcabD6B2_18420</name>
</gene>
<sequence>MQLFGGRGRQSELDTWLTRPKTSSEYDKGQLPGGYVARDLVGSVGNDLSTSTSKLVGGNNGCLQKLCDHIKRIESRYPPYFATPILPAPPPVADPPVNHPPIRSSQYGSALQGTNGGSTSHGFYGSHTQTNRSTSSSRPLHPPPSPRSPMQRSPSSGSPERHADDSSDEHNARGTSHAAHTDEDEPQGTLGSTATIGGVAGAAGLVGGGAAVYFLNVGGIRTLIAG</sequence>
<feature type="compositionally biased region" description="Basic and acidic residues" evidence="1">
    <location>
        <begin position="159"/>
        <end position="172"/>
    </location>
</feature>
<proteinExistence type="predicted"/>
<dbReference type="GO" id="GO:0004386">
    <property type="term" value="F:helicase activity"/>
    <property type="evidence" value="ECO:0007669"/>
    <property type="project" value="UniProtKB-KW"/>
</dbReference>
<feature type="compositionally biased region" description="Low complexity" evidence="1">
    <location>
        <begin position="148"/>
        <end position="158"/>
    </location>
</feature>
<keyword evidence="2" id="KW-0347">Helicase</keyword>
<reference evidence="2 3" key="1">
    <citation type="submission" date="2021-06" db="EMBL/GenBank/DDBJ databases">
        <title>Genome sequence of Babesia caballi.</title>
        <authorList>
            <person name="Yamagishi J."/>
            <person name="Kidaka T."/>
            <person name="Ochi A."/>
        </authorList>
    </citation>
    <scope>NUCLEOTIDE SEQUENCE [LARGE SCALE GENOMIC DNA]</scope>
    <source>
        <strain evidence="2">USDA-D6B2</strain>
    </source>
</reference>
<organism evidence="2 3">
    <name type="scientific">Babesia caballi</name>
    <dbReference type="NCBI Taxonomy" id="5871"/>
    <lineage>
        <taxon>Eukaryota</taxon>
        <taxon>Sar</taxon>
        <taxon>Alveolata</taxon>
        <taxon>Apicomplexa</taxon>
        <taxon>Aconoidasida</taxon>
        <taxon>Piroplasmida</taxon>
        <taxon>Babesiidae</taxon>
        <taxon>Babesia</taxon>
    </lineage>
</organism>
<keyword evidence="3" id="KW-1185">Reference proteome</keyword>